<dbReference type="SUPFAM" id="SSF51197">
    <property type="entry name" value="Clavaminate synthase-like"/>
    <property type="match status" value="1"/>
</dbReference>
<evidence type="ECO:0000313" key="4">
    <source>
        <dbReference type="Proteomes" id="UP000789595"/>
    </source>
</evidence>
<evidence type="ECO:0000256" key="2">
    <source>
        <dbReference type="SAM" id="SignalP"/>
    </source>
</evidence>
<dbReference type="Gene3D" id="2.60.120.620">
    <property type="entry name" value="q2cbj1_9rhob like domain"/>
    <property type="match status" value="1"/>
</dbReference>
<feature type="chain" id="PRO_5035167907" description="Fe2OG dioxygenase domain-containing protein" evidence="2">
    <location>
        <begin position="16"/>
        <end position="382"/>
    </location>
</feature>
<feature type="compositionally biased region" description="Basic and acidic residues" evidence="1">
    <location>
        <begin position="225"/>
        <end position="235"/>
    </location>
</feature>
<protein>
    <recommendedName>
        <fullName evidence="5">Fe2OG dioxygenase domain-containing protein</fullName>
    </recommendedName>
</protein>
<sequence>MLLLALLASAAALQCAPVARRRETALRLAPRHVLEAEFAAKATDGLMDLEAAKSTKQIAAELAGGNLDYEELEELWGPGSRDVDGFVGVCRAVDDFFEKDGIEEVPLTDEPEGATVGERLRRGEVVLRVENACTLDDCNFLYGKCTETFEKYRAFHGRPPTNGRGRFAVADSEAFDFDVVSNAEAVFLNVLDALDAKMPDIYDQLFAPGVDWVARQPTTGPRSNQMDRPRPDESLSQRCPTLRDLYMAGELEWSEGEPAMNLYEAPGLFGAHKDHMALTVLVPLTAPSAFAGGGTGFWGPASSSASADGSNPDGDAVVVTPSAGDALVFGGDVTHGGMLITAGRRSVLVASFSTRTPDSPPDRTYGLQPAPAEAAGSLRRNW</sequence>
<keyword evidence="4" id="KW-1185">Reference proteome</keyword>
<accession>A0A8J2SMI2</accession>
<feature type="region of interest" description="Disordered" evidence="1">
    <location>
        <begin position="353"/>
        <end position="382"/>
    </location>
</feature>
<feature type="region of interest" description="Disordered" evidence="1">
    <location>
        <begin position="216"/>
        <end position="237"/>
    </location>
</feature>
<reference evidence="3" key="1">
    <citation type="submission" date="2021-11" db="EMBL/GenBank/DDBJ databases">
        <authorList>
            <consortium name="Genoscope - CEA"/>
            <person name="William W."/>
        </authorList>
    </citation>
    <scope>NUCLEOTIDE SEQUENCE</scope>
</reference>
<proteinExistence type="predicted"/>
<feature type="signal peptide" evidence="2">
    <location>
        <begin position="1"/>
        <end position="15"/>
    </location>
</feature>
<keyword evidence="2" id="KW-0732">Signal</keyword>
<evidence type="ECO:0000256" key="1">
    <source>
        <dbReference type="SAM" id="MobiDB-lite"/>
    </source>
</evidence>
<comment type="caution">
    <text evidence="3">The sequence shown here is derived from an EMBL/GenBank/DDBJ whole genome shotgun (WGS) entry which is preliminary data.</text>
</comment>
<dbReference type="EMBL" id="CAKKNE010000002">
    <property type="protein sequence ID" value="CAH0369882.1"/>
    <property type="molecule type" value="Genomic_DNA"/>
</dbReference>
<gene>
    <name evidence="3" type="ORF">PECAL_2P30260</name>
</gene>
<evidence type="ECO:0000313" key="3">
    <source>
        <dbReference type="EMBL" id="CAH0369882.1"/>
    </source>
</evidence>
<organism evidence="3 4">
    <name type="scientific">Pelagomonas calceolata</name>
    <dbReference type="NCBI Taxonomy" id="35677"/>
    <lineage>
        <taxon>Eukaryota</taxon>
        <taxon>Sar</taxon>
        <taxon>Stramenopiles</taxon>
        <taxon>Ochrophyta</taxon>
        <taxon>Pelagophyceae</taxon>
        <taxon>Pelagomonadales</taxon>
        <taxon>Pelagomonadaceae</taxon>
        <taxon>Pelagomonas</taxon>
    </lineage>
</organism>
<name>A0A8J2SMI2_9STRA</name>
<dbReference type="OrthoDB" id="203253at2759"/>
<evidence type="ECO:0008006" key="5">
    <source>
        <dbReference type="Google" id="ProtNLM"/>
    </source>
</evidence>
<dbReference type="Proteomes" id="UP000789595">
    <property type="component" value="Unassembled WGS sequence"/>
</dbReference>
<dbReference type="AlphaFoldDB" id="A0A8J2SMI2"/>